<keyword evidence="2 4" id="KW-0808">Transferase</keyword>
<evidence type="ECO:0000256" key="2">
    <source>
        <dbReference type="ARBA" id="ARBA00022679"/>
    </source>
</evidence>
<feature type="binding site" evidence="4">
    <location>
        <begin position="490"/>
        <end position="493"/>
    </location>
    <ligand>
        <name>substrate</name>
    </ligand>
</feature>
<dbReference type="InterPro" id="IPR040758">
    <property type="entry name" value="PrmC_N"/>
</dbReference>
<comment type="caution">
    <text evidence="8">The sequence shown here is derived from an EMBL/GenBank/DDBJ whole genome shotgun (WGS) entry which is preliminary data.</text>
</comment>
<dbReference type="InterPro" id="IPR004556">
    <property type="entry name" value="HemK-like"/>
</dbReference>
<feature type="transmembrane region" description="Helical" evidence="5">
    <location>
        <begin position="208"/>
        <end position="226"/>
    </location>
</feature>
<keyword evidence="9" id="KW-1185">Reference proteome</keyword>
<name>A0A2T0BH42_9CLOT</name>
<gene>
    <name evidence="4 8" type="primary">prmC</name>
    <name evidence="8" type="ORF">CLVI_12050</name>
</gene>
<dbReference type="InterPro" id="IPR029063">
    <property type="entry name" value="SAM-dependent_MTases_sf"/>
</dbReference>
<evidence type="ECO:0000256" key="3">
    <source>
        <dbReference type="ARBA" id="ARBA00022691"/>
    </source>
</evidence>
<dbReference type="Proteomes" id="UP000239471">
    <property type="component" value="Unassembled WGS sequence"/>
</dbReference>
<feature type="binding site" evidence="4">
    <location>
        <position position="444"/>
    </location>
    <ligand>
        <name>S-adenosyl-L-methionine</name>
        <dbReference type="ChEBI" id="CHEBI:59789"/>
    </ligand>
</feature>
<dbReference type="InterPro" id="IPR002052">
    <property type="entry name" value="DNA_methylase_N6_adenine_CS"/>
</dbReference>
<proteinExistence type="inferred from homology"/>
<dbReference type="GO" id="GO:0102559">
    <property type="term" value="F:peptide chain release factor N(5)-glutamine methyltransferase activity"/>
    <property type="evidence" value="ECO:0007669"/>
    <property type="project" value="UniProtKB-EC"/>
</dbReference>
<reference evidence="8 9" key="1">
    <citation type="submission" date="2018-03" db="EMBL/GenBank/DDBJ databases">
        <title>Genome sequence of Clostridium vincentii DSM 10228.</title>
        <authorList>
            <person name="Poehlein A."/>
            <person name="Daniel R."/>
        </authorList>
    </citation>
    <scope>NUCLEOTIDE SEQUENCE [LARGE SCALE GENOMIC DNA]</scope>
    <source>
        <strain evidence="8 9">DSM 10228</strain>
    </source>
</reference>
<dbReference type="EMBL" id="PVXQ01000009">
    <property type="protein sequence ID" value="PRR83163.1"/>
    <property type="molecule type" value="Genomic_DNA"/>
</dbReference>
<dbReference type="InterPro" id="IPR019874">
    <property type="entry name" value="RF_methyltr_PrmC"/>
</dbReference>
<feature type="domain" description="Release factor glutamine methyltransferase N-terminal" evidence="7">
    <location>
        <begin position="306"/>
        <end position="376"/>
    </location>
</feature>
<keyword evidence="5" id="KW-0472">Membrane</keyword>
<dbReference type="SUPFAM" id="SSF53335">
    <property type="entry name" value="S-adenosyl-L-methionine-dependent methyltransferases"/>
    <property type="match status" value="1"/>
</dbReference>
<dbReference type="Gene3D" id="1.10.8.10">
    <property type="entry name" value="DNA helicase RuvA subunit, C-terminal domain"/>
    <property type="match status" value="1"/>
</dbReference>
<keyword evidence="5" id="KW-0812">Transmembrane</keyword>
<comment type="function">
    <text evidence="4">Methylates the class 1 translation termination release factors RF1/PrfA and RF2/PrfB on the glutamine residue of the universally conserved GGQ motif.</text>
</comment>
<evidence type="ECO:0000313" key="9">
    <source>
        <dbReference type="Proteomes" id="UP000239471"/>
    </source>
</evidence>
<dbReference type="RefSeq" id="WP_106059202.1">
    <property type="nucleotide sequence ID" value="NZ_PVXQ01000009.1"/>
</dbReference>
<evidence type="ECO:0000259" key="6">
    <source>
        <dbReference type="Pfam" id="PF05175"/>
    </source>
</evidence>
<evidence type="ECO:0000256" key="4">
    <source>
        <dbReference type="HAMAP-Rule" id="MF_02126"/>
    </source>
</evidence>
<comment type="similarity">
    <text evidence="4">Belongs to the protein N5-glutamine methyltransferase family. PrmC subfamily.</text>
</comment>
<evidence type="ECO:0000256" key="5">
    <source>
        <dbReference type="SAM" id="Phobius"/>
    </source>
</evidence>
<keyword evidence="3 4" id="KW-0949">S-adenosyl-L-methionine</keyword>
<keyword evidence="1 4" id="KW-0489">Methyltransferase</keyword>
<keyword evidence="5" id="KW-1133">Transmembrane helix</keyword>
<feature type="binding site" evidence="4">
    <location>
        <position position="490"/>
    </location>
    <ligand>
        <name>S-adenosyl-L-methionine</name>
        <dbReference type="ChEBI" id="CHEBI:59789"/>
    </ligand>
</feature>
<dbReference type="HAMAP" id="MF_02126">
    <property type="entry name" value="RF_methyltr_PrmC"/>
    <property type="match status" value="1"/>
</dbReference>
<organism evidence="8 9">
    <name type="scientific">Clostridium vincentii</name>
    <dbReference type="NCBI Taxonomy" id="52704"/>
    <lineage>
        <taxon>Bacteria</taxon>
        <taxon>Bacillati</taxon>
        <taxon>Bacillota</taxon>
        <taxon>Clostridia</taxon>
        <taxon>Eubacteriales</taxon>
        <taxon>Clostridiaceae</taxon>
        <taxon>Clostridium</taxon>
    </lineage>
</organism>
<sequence>MKKSDVGGQAVIEGVMMRGTKGLATAVRREDGEISIKCGNVVPITKRYTILNIPFLRGIFVLIDSLKIGMSALNYSSSFFEDTESSKFETWLRKKFGEKSNDVIMGFTMILALIVSIGLFVGIPTGVASLFKRFELSAVGLNLIEAFIRMIILVTYIYGISVLDDIYRVFQYHGAEHKTIFCYEAEERLTVENVKKFSRFHPRCGTNFLFLIMLVSVFIISFTGWGGFFERLLIRIILIPVVSGITYEIIKWLGKSESKIAKAIAYPGLQLQRLTTKEPDNEHIEVAIAALLAAEGLEEEEMTIVELINIGAKTLNEVKIDSARLDAQLLLGKVLDKNKIYIITNKEEKVSNKNKKQYLALIKKRKAKMPIKYILGEGDFMGLDFFLEEGVLIPRSDTEVLVEQVLKMIPENEDLEVCDLCCGSGAIGIALAHYKKNIRVECIDFYAVPEKVTKKNTARNHVEDRVNYIKSDLLEVPINEEKKYNVIVSNPPYIREEEIDSLMQDVKNYEPRSALSGGEDGLLFYRKIVDQSKKVLIKEGILSFEIGYDQGETVKNLMEDNGYQEVKVIKDLSGLDRVVYGKFSY</sequence>
<dbReference type="GO" id="GO:0003676">
    <property type="term" value="F:nucleic acid binding"/>
    <property type="evidence" value="ECO:0007669"/>
    <property type="project" value="InterPro"/>
</dbReference>
<dbReference type="OrthoDB" id="9784805at2"/>
<dbReference type="Pfam" id="PF05175">
    <property type="entry name" value="MTS"/>
    <property type="match status" value="1"/>
</dbReference>
<dbReference type="InterPro" id="IPR010787">
    <property type="entry name" value="DUF1385"/>
</dbReference>
<dbReference type="NCBIfam" id="TIGR00536">
    <property type="entry name" value="hemK_fam"/>
    <property type="match status" value="1"/>
</dbReference>
<comment type="catalytic activity">
    <reaction evidence="4">
        <text>L-glutaminyl-[peptide chain release factor] + S-adenosyl-L-methionine = N(5)-methyl-L-glutaminyl-[peptide chain release factor] + S-adenosyl-L-homocysteine + H(+)</text>
        <dbReference type="Rhea" id="RHEA:42896"/>
        <dbReference type="Rhea" id="RHEA-COMP:10271"/>
        <dbReference type="Rhea" id="RHEA-COMP:10272"/>
        <dbReference type="ChEBI" id="CHEBI:15378"/>
        <dbReference type="ChEBI" id="CHEBI:30011"/>
        <dbReference type="ChEBI" id="CHEBI:57856"/>
        <dbReference type="ChEBI" id="CHEBI:59789"/>
        <dbReference type="ChEBI" id="CHEBI:61891"/>
        <dbReference type="EC" id="2.1.1.297"/>
    </reaction>
</comment>
<comment type="caution">
    <text evidence="4">Lacks conserved residue(s) required for the propagation of feature annotation.</text>
</comment>
<evidence type="ECO:0000313" key="8">
    <source>
        <dbReference type="EMBL" id="PRR83163.1"/>
    </source>
</evidence>
<accession>A0A2T0BH42</accession>
<dbReference type="InterPro" id="IPR007848">
    <property type="entry name" value="Small_mtfrase_dom"/>
</dbReference>
<dbReference type="CDD" id="cd02440">
    <property type="entry name" value="AdoMet_MTases"/>
    <property type="match status" value="1"/>
</dbReference>
<dbReference type="PANTHER" id="PTHR42867">
    <property type="entry name" value="MEMBRANE PROTEIN-RELATED"/>
    <property type="match status" value="1"/>
</dbReference>
<dbReference type="PANTHER" id="PTHR42867:SF1">
    <property type="entry name" value="MEMBRANE PROTEIN-RELATED"/>
    <property type="match status" value="1"/>
</dbReference>
<dbReference type="Gene3D" id="3.40.50.150">
    <property type="entry name" value="Vaccinia Virus protein VP39"/>
    <property type="match status" value="1"/>
</dbReference>
<dbReference type="Pfam" id="PF17827">
    <property type="entry name" value="PrmC_N"/>
    <property type="match status" value="1"/>
</dbReference>
<evidence type="ECO:0000256" key="1">
    <source>
        <dbReference type="ARBA" id="ARBA00022603"/>
    </source>
</evidence>
<feature type="transmembrane region" description="Helical" evidence="5">
    <location>
        <begin position="103"/>
        <end position="123"/>
    </location>
</feature>
<feature type="transmembrane region" description="Helical" evidence="5">
    <location>
        <begin position="143"/>
        <end position="163"/>
    </location>
</feature>
<feature type="domain" description="Methyltransferase small" evidence="6">
    <location>
        <begin position="406"/>
        <end position="499"/>
    </location>
</feature>
<evidence type="ECO:0000259" key="7">
    <source>
        <dbReference type="Pfam" id="PF17827"/>
    </source>
</evidence>
<dbReference type="AlphaFoldDB" id="A0A2T0BH42"/>
<dbReference type="PROSITE" id="PS00092">
    <property type="entry name" value="N6_MTASE"/>
    <property type="match status" value="1"/>
</dbReference>
<dbReference type="EC" id="2.1.1.297" evidence="4"/>
<dbReference type="Pfam" id="PF07136">
    <property type="entry name" value="DUF1385"/>
    <property type="match status" value="1"/>
</dbReference>
<protein>
    <recommendedName>
        <fullName evidence="4">Release factor glutamine methyltransferase</fullName>
        <shortName evidence="4">RF MTase</shortName>
        <ecNumber evidence="4">2.1.1.297</ecNumber>
    </recommendedName>
    <alternativeName>
        <fullName evidence="4">N5-glutamine methyltransferase PrmC</fullName>
    </alternativeName>
    <alternativeName>
        <fullName evidence="4">Protein-(glutamine-N5) MTase PrmC</fullName>
    </alternativeName>
    <alternativeName>
        <fullName evidence="4">Protein-glutamine N-methyltransferase PrmC</fullName>
    </alternativeName>
</protein>
<dbReference type="NCBIfam" id="TIGR03534">
    <property type="entry name" value="RF_mod_PrmC"/>
    <property type="match status" value="1"/>
</dbReference>
<dbReference type="GO" id="GO:0032259">
    <property type="term" value="P:methylation"/>
    <property type="evidence" value="ECO:0007669"/>
    <property type="project" value="UniProtKB-KW"/>
</dbReference>